<organism evidence="1 2">
    <name type="scientific">Floridaenema evergladense BLCC-F167</name>
    <dbReference type="NCBI Taxonomy" id="3153639"/>
    <lineage>
        <taxon>Bacteria</taxon>
        <taxon>Bacillati</taxon>
        <taxon>Cyanobacteriota</taxon>
        <taxon>Cyanophyceae</taxon>
        <taxon>Oscillatoriophycideae</taxon>
        <taxon>Aerosakkonematales</taxon>
        <taxon>Aerosakkonemataceae</taxon>
        <taxon>Floridanema</taxon>
        <taxon>Floridanema evergladense</taxon>
    </lineage>
</organism>
<comment type="caution">
    <text evidence="1">The sequence shown here is derived from an EMBL/GenBank/DDBJ whole genome shotgun (WGS) entry which is preliminary data.</text>
</comment>
<keyword evidence="2" id="KW-1185">Reference proteome</keyword>
<proteinExistence type="predicted"/>
<name>A0ABV4WHD4_9CYAN</name>
<evidence type="ECO:0000313" key="1">
    <source>
        <dbReference type="EMBL" id="MFB2834211.1"/>
    </source>
</evidence>
<sequence length="75" mass="8830">MKIKGIKRGKTIELTEEINIPDGDELNIELKVIRPMSNEERLEKMKELLDNWEARADFVNTMKTLEAEKKIESER</sequence>
<reference evidence="1 2" key="1">
    <citation type="submission" date="2024-09" db="EMBL/GenBank/DDBJ databases">
        <title>Floridaenema gen nov. (Aerosakkonemataceae, Aerosakkonematales ord. nov., Cyanobacteria) from benthic tropical and subtropical fresh waters, with the description of four new species.</title>
        <authorList>
            <person name="Moretto J.A."/>
            <person name="Berthold D.E."/>
            <person name="Lefler F.W."/>
            <person name="Huang I.-S."/>
            <person name="Laughinghouse H. IV."/>
        </authorList>
    </citation>
    <scope>NUCLEOTIDE SEQUENCE [LARGE SCALE GENOMIC DNA]</scope>
    <source>
        <strain evidence="1 2">BLCC-F167</strain>
    </source>
</reference>
<dbReference type="Proteomes" id="UP001576780">
    <property type="component" value="Unassembled WGS sequence"/>
</dbReference>
<protein>
    <submittedName>
        <fullName evidence="1">Uncharacterized protein</fullName>
    </submittedName>
</protein>
<accession>A0ABV4WHD4</accession>
<dbReference type="EMBL" id="JBHFNT010000057">
    <property type="protein sequence ID" value="MFB2834211.1"/>
    <property type="molecule type" value="Genomic_DNA"/>
</dbReference>
<dbReference type="RefSeq" id="WP_413276653.1">
    <property type="nucleotide sequence ID" value="NZ_JBHFNT010000057.1"/>
</dbReference>
<gene>
    <name evidence="1" type="ORF">ACE1CA_06725</name>
</gene>
<evidence type="ECO:0000313" key="2">
    <source>
        <dbReference type="Proteomes" id="UP001576780"/>
    </source>
</evidence>